<dbReference type="PROSITE" id="PS00518">
    <property type="entry name" value="ZF_RING_1"/>
    <property type="match status" value="1"/>
</dbReference>
<evidence type="ECO:0000259" key="7">
    <source>
        <dbReference type="PROSITE" id="PS50119"/>
    </source>
</evidence>
<feature type="compositionally biased region" description="Polar residues" evidence="5">
    <location>
        <begin position="912"/>
        <end position="927"/>
    </location>
</feature>
<keyword evidence="1" id="KW-0479">Metal-binding</keyword>
<feature type="domain" description="Tudor" evidence="8">
    <location>
        <begin position="1095"/>
        <end position="1152"/>
    </location>
</feature>
<feature type="domain" description="B box-type" evidence="7">
    <location>
        <begin position="123"/>
        <end position="165"/>
    </location>
</feature>
<keyword evidence="2 4" id="KW-0863">Zinc-finger</keyword>
<feature type="domain" description="RING-type" evidence="6">
    <location>
        <begin position="6"/>
        <end position="64"/>
    </location>
</feature>
<dbReference type="CDD" id="cd20379">
    <property type="entry name" value="Tudor_dTUD-like"/>
    <property type="match status" value="1"/>
</dbReference>
<dbReference type="Gene3D" id="3.30.160.60">
    <property type="entry name" value="Classic Zinc Finger"/>
    <property type="match status" value="1"/>
</dbReference>
<dbReference type="InterPro" id="IPR027370">
    <property type="entry name" value="Znf-RING_euk"/>
</dbReference>
<dbReference type="SUPFAM" id="SSF63748">
    <property type="entry name" value="Tudor/PWWP/MBT"/>
    <property type="match status" value="5"/>
</dbReference>
<dbReference type="SUPFAM" id="SSF57845">
    <property type="entry name" value="B-box zinc-binding domain"/>
    <property type="match status" value="1"/>
</dbReference>
<dbReference type="Pfam" id="PF13445">
    <property type="entry name" value="zf-RING_UBOX"/>
    <property type="match status" value="1"/>
</dbReference>
<dbReference type="SUPFAM" id="SSF57850">
    <property type="entry name" value="RING/U-box"/>
    <property type="match status" value="1"/>
</dbReference>
<dbReference type="InterPro" id="IPR013083">
    <property type="entry name" value="Znf_RING/FYVE/PHD"/>
</dbReference>
<feature type="domain" description="Tudor" evidence="8">
    <location>
        <begin position="532"/>
        <end position="596"/>
    </location>
</feature>
<dbReference type="Pfam" id="PF00643">
    <property type="entry name" value="zf-B_box"/>
    <property type="match status" value="1"/>
</dbReference>
<dbReference type="InterPro" id="IPR002999">
    <property type="entry name" value="Tudor"/>
</dbReference>
<dbReference type="Gene3D" id="2.40.50.90">
    <property type="match status" value="4"/>
</dbReference>
<gene>
    <name evidence="9" type="ORF">ElyMa_004965700</name>
</gene>
<organism evidence="9 10">
    <name type="scientific">Elysia marginata</name>
    <dbReference type="NCBI Taxonomy" id="1093978"/>
    <lineage>
        <taxon>Eukaryota</taxon>
        <taxon>Metazoa</taxon>
        <taxon>Spiralia</taxon>
        <taxon>Lophotrochozoa</taxon>
        <taxon>Mollusca</taxon>
        <taxon>Gastropoda</taxon>
        <taxon>Heterobranchia</taxon>
        <taxon>Euthyneura</taxon>
        <taxon>Panpulmonata</taxon>
        <taxon>Sacoglossa</taxon>
        <taxon>Placobranchoidea</taxon>
        <taxon>Plakobranchidae</taxon>
        <taxon>Elysia</taxon>
    </lineage>
</organism>
<dbReference type="PROSITE" id="PS50089">
    <property type="entry name" value="ZF_RING_2"/>
    <property type="match status" value="1"/>
</dbReference>
<dbReference type="SMART" id="SM00333">
    <property type="entry name" value="TUDOR"/>
    <property type="match status" value="5"/>
</dbReference>
<dbReference type="PANTHER" id="PTHR16442:SF1">
    <property type="entry name" value="RING FINGER PROTEIN 17"/>
    <property type="match status" value="1"/>
</dbReference>
<dbReference type="FunFam" id="2.30.30.140:FF:000018">
    <property type="entry name" value="Serine/threonine-protein kinase 31"/>
    <property type="match status" value="2"/>
</dbReference>
<dbReference type="PROSITE" id="PS50119">
    <property type="entry name" value="ZF_BBOX"/>
    <property type="match status" value="2"/>
</dbReference>
<accession>A0AAV4J581</accession>
<dbReference type="InterPro" id="IPR017907">
    <property type="entry name" value="Znf_RING_CS"/>
</dbReference>
<dbReference type="InterPro" id="IPR000315">
    <property type="entry name" value="Znf_B-box"/>
</dbReference>
<reference evidence="9 10" key="1">
    <citation type="journal article" date="2021" name="Elife">
        <title>Chloroplast acquisition without the gene transfer in kleptoplastic sea slugs, Plakobranchus ocellatus.</title>
        <authorList>
            <person name="Maeda T."/>
            <person name="Takahashi S."/>
            <person name="Yoshida T."/>
            <person name="Shimamura S."/>
            <person name="Takaki Y."/>
            <person name="Nagai Y."/>
            <person name="Toyoda A."/>
            <person name="Suzuki Y."/>
            <person name="Arimoto A."/>
            <person name="Ishii H."/>
            <person name="Satoh N."/>
            <person name="Nishiyama T."/>
            <person name="Hasebe M."/>
            <person name="Maruyama T."/>
            <person name="Minagawa J."/>
            <person name="Obokata J."/>
            <person name="Shigenobu S."/>
        </authorList>
    </citation>
    <scope>NUCLEOTIDE SEQUENCE [LARGE SCALE GENOMIC DNA]</scope>
</reference>
<dbReference type="Proteomes" id="UP000762676">
    <property type="component" value="Unassembled WGS sequence"/>
</dbReference>
<evidence type="ECO:0000259" key="8">
    <source>
        <dbReference type="PROSITE" id="PS50304"/>
    </source>
</evidence>
<evidence type="ECO:0000256" key="2">
    <source>
        <dbReference type="ARBA" id="ARBA00022771"/>
    </source>
</evidence>
<evidence type="ECO:0000256" key="5">
    <source>
        <dbReference type="SAM" id="MobiDB-lite"/>
    </source>
</evidence>
<feature type="domain" description="Tudor" evidence="8">
    <location>
        <begin position="1623"/>
        <end position="1683"/>
    </location>
</feature>
<protein>
    <submittedName>
        <fullName evidence="9">RING finger protein 17</fullName>
    </submittedName>
</protein>
<dbReference type="PANTHER" id="PTHR16442">
    <property type="entry name" value="RING FINGER PROTEIN 17"/>
    <property type="match status" value="1"/>
</dbReference>
<feature type="region of interest" description="Disordered" evidence="5">
    <location>
        <begin position="1837"/>
        <end position="1876"/>
    </location>
</feature>
<evidence type="ECO:0000256" key="3">
    <source>
        <dbReference type="ARBA" id="ARBA00022833"/>
    </source>
</evidence>
<feature type="domain" description="Tudor" evidence="8">
    <location>
        <begin position="1392"/>
        <end position="1450"/>
    </location>
</feature>
<evidence type="ECO:0000256" key="4">
    <source>
        <dbReference type="PROSITE-ProRule" id="PRU00024"/>
    </source>
</evidence>
<dbReference type="Gene3D" id="3.30.40.10">
    <property type="entry name" value="Zinc/RING finger domain, C3HC4 (zinc finger)"/>
    <property type="match status" value="1"/>
</dbReference>
<dbReference type="PROSITE" id="PS50304">
    <property type="entry name" value="TUDOR"/>
    <property type="match status" value="5"/>
</dbReference>
<dbReference type="SMART" id="SM00336">
    <property type="entry name" value="BBOX"/>
    <property type="match status" value="2"/>
</dbReference>
<proteinExistence type="predicted"/>
<dbReference type="InterPro" id="IPR001841">
    <property type="entry name" value="Znf_RING"/>
</dbReference>
<feature type="region of interest" description="Disordered" evidence="5">
    <location>
        <begin position="912"/>
        <end position="1023"/>
    </location>
</feature>
<dbReference type="CDD" id="cd19769">
    <property type="entry name" value="Bbox2_TRIM16-like"/>
    <property type="match status" value="1"/>
</dbReference>
<feature type="domain" description="Tudor" evidence="8">
    <location>
        <begin position="758"/>
        <end position="816"/>
    </location>
</feature>
<name>A0AAV4J581_9GAST</name>
<keyword evidence="10" id="KW-1185">Reference proteome</keyword>
<dbReference type="Gene3D" id="2.30.30.140">
    <property type="match status" value="5"/>
</dbReference>
<dbReference type="EMBL" id="BMAT01009950">
    <property type="protein sequence ID" value="GFS16808.1"/>
    <property type="molecule type" value="Genomic_DNA"/>
</dbReference>
<feature type="compositionally biased region" description="Basic and acidic residues" evidence="5">
    <location>
        <begin position="1865"/>
        <end position="1876"/>
    </location>
</feature>
<evidence type="ECO:0000313" key="9">
    <source>
        <dbReference type="EMBL" id="GFS16808.1"/>
    </source>
</evidence>
<dbReference type="InterPro" id="IPR035437">
    <property type="entry name" value="SNase_OB-fold_sf"/>
</dbReference>
<feature type="region of interest" description="Disordered" evidence="5">
    <location>
        <begin position="1298"/>
        <end position="1319"/>
    </location>
</feature>
<dbReference type="CDD" id="cd19757">
    <property type="entry name" value="Bbox1"/>
    <property type="match status" value="1"/>
</dbReference>
<feature type="compositionally biased region" description="Acidic residues" evidence="5">
    <location>
        <begin position="1843"/>
        <end position="1864"/>
    </location>
</feature>
<evidence type="ECO:0000259" key="6">
    <source>
        <dbReference type="PROSITE" id="PS50089"/>
    </source>
</evidence>
<evidence type="ECO:0000313" key="10">
    <source>
        <dbReference type="Proteomes" id="UP000762676"/>
    </source>
</evidence>
<evidence type="ECO:0000256" key="1">
    <source>
        <dbReference type="ARBA" id="ARBA00022723"/>
    </source>
</evidence>
<feature type="compositionally biased region" description="Polar residues" evidence="5">
    <location>
        <begin position="957"/>
        <end position="966"/>
    </location>
</feature>
<dbReference type="Pfam" id="PF00567">
    <property type="entry name" value="TUDOR"/>
    <property type="match status" value="5"/>
</dbReference>
<dbReference type="SMART" id="SM00184">
    <property type="entry name" value="RING"/>
    <property type="match status" value="2"/>
</dbReference>
<keyword evidence="3" id="KW-0862">Zinc</keyword>
<comment type="caution">
    <text evidence="9">The sequence shown here is derived from an EMBL/GenBank/DDBJ whole genome shotgun (WGS) entry which is preliminary data.</text>
</comment>
<feature type="domain" description="B box-type" evidence="7">
    <location>
        <begin position="174"/>
        <end position="215"/>
    </location>
</feature>
<sequence>MKPKVCLSCNQPYTTYQTRSSRNGSSKLPLLLKCGHTFCESCLSSKITKKRGPQSQHIVCPICKSCTPLPNGIKDLHVNVYLLGQLGVGEMSKLDLNLGEFVPDVSSQRHARKAGSELFVRKCKLCDNANASCKCLKCDSIMCSDCFEKFHRVSAAIRDHQSVPLLAAKGGTQSASPNCEEHGRLIEYFCTDDHAAICSRCYIIGNHKNHSIISFEEKNKELITDIEIETESAQRVIRQLEKSDEKLALLVPEFKQEIKEVIDAMAESFLHLHTMLQVREMEIIDSLMENFKNLKTALEEKRESFCLNRMDLETVVRDAKMLIENNALVIDSADLLENLRAAKAMPCLVMKKTQAEKEVPFQWDETCKAELVKSMQSFGTILENALDNVDFLSLENAPSGFEFEFDNQDNEDRVSVTSSLSTSGREKANQISSTISSSDGVIIEHSDADSDVTRPSKHKIVSSSDSSKELFQETLTLPVPKGRAQKASVTHICSPNDFLVQLSSNKRKLETLAHNINIWCRREASSKHIPNKVEVGSFVLAKYSVDKTWYRAKVLGLVEDRAGNSQKVHVQYIDYGNEEEVSRKDLRTMEKRFMFYPIFTVRCSLKDVAPYDELKPWSQEAVTEFQRITENQVLLLSTFAEQNKMYEVDLVYIPNEDVLDDSYVSVRDTLVFLELARFKTHSDAAKHLPDPPSYKKVDFIKPTSLKSGDTVDVFVSAVESPSKFHIVGHGDEHVYYLNMHEEMQEMYCNDKNIYSLHCPRLNTICSVLSKDGLWYRGKVISSPKQRQVTVYLVDVGCTLVVGCDRMKKLHSKFVKLPAQAIPCSLADISPLADGKVKWSAEAKHWCKSNMKAASGIARVKKWGEPAEVVIWLGSKVSALTNQSINFLMVENGFAISTGLSSVGATQHSLYESGGYSTPSSKRGSRGQSAGGKYGRAARHPTSPTPSSDQKDAATLNRIASSPDTPNVSPPHKGQRSTHRKNLEPVSVYDSKSTKRKTKESPKKTKAQLQTARPPAETEQAIREKERVQQDIQRALSNDGSCDGDFNSIFIEVIISSYESPADFVLRVKDKEAKLETLMKDMQAEYKDSTTSLDAKWKVGQFCAAKRPIDNFWYRGKILECDTDYLIEMVDYGYKEVIDGADIRMLARPLGAFMECAAVRCHIANLLPAGSVDPTKWSKTAIEFMKTETKDRKLFIKQEGDINDLGLPIDIIVETEIAETAFDPAIRTYHSLRQTILDKGLAMPTKRSSQPSTPDVNACEPFQRVIFEKQSELSQTTSEAINTPTKEDAYIPEEMVPNASEHTHAKPTPSAQEVEEQSSEEYVESFEQVQSQPLVLPDYPSLPINEPIEVFPTYIDMNGVIYVQPKEWEDNVIHLDYELQRIYSSISIVPRKEWQVEQACVAYYAADDRWYRAVVKELVDDEIKVHYIDYGNSEIVKPSCMREMLPEFGKVHPLALYCELYDIVPSTLDKTWSVPVLEYMHELMVNVWCQMKIFKMEENSCLQVELIKTNGMDLGCHLVEQGMASRNSDLAPDFERSALITQVLAAHNPFPIQELEGCGENFHATLTHVELPNLIYLQKVRVAEPEELDFVQSGEVAKINGMVDEFEIMTKKLNSCKSMPLSQLPGVGFMCAAKYSYDDVWYRAIVIESYKTKGASLIFYVDFGTSEVVLMNRLRLLPSEFWGLPAQAIRVYFNIVPPSGPKGFWRRESLNGVIHALACKELIVKITQTDPLTAELFTAGEEGEMHLAYESVIEAGLALLPESLESFEAKDSDEDVVVEGTEFGQEVIAEQKDAEKGDYQQELLECSTRTGVDWWGPDTEDNERLNQPENMAAFEETEAVACTEGDEELSSSDWTTDDEEEEEKDSDATVVKEDTSH</sequence>
<dbReference type="GO" id="GO:0008270">
    <property type="term" value="F:zinc ion binding"/>
    <property type="evidence" value="ECO:0007669"/>
    <property type="project" value="UniProtKB-KW"/>
</dbReference>